<dbReference type="Pfam" id="PF23598">
    <property type="entry name" value="LRR_14"/>
    <property type="match status" value="1"/>
</dbReference>
<dbReference type="EMBL" id="CM029051">
    <property type="protein sequence ID" value="KAG2563284.1"/>
    <property type="molecule type" value="Genomic_DNA"/>
</dbReference>
<dbReference type="PANTHER" id="PTHR47186:SF55">
    <property type="entry name" value="NB-ARC DOMAIN-CONTAINING PROTEIN"/>
    <property type="match status" value="1"/>
</dbReference>
<evidence type="ECO:0000256" key="1">
    <source>
        <dbReference type="ARBA" id="ARBA00022737"/>
    </source>
</evidence>
<keyword evidence="5" id="KW-1185">Reference proteome</keyword>
<dbReference type="Gene3D" id="3.80.10.10">
    <property type="entry name" value="Ribonuclease Inhibitor"/>
    <property type="match status" value="1"/>
</dbReference>
<keyword evidence="1" id="KW-0677">Repeat</keyword>
<accession>A0A8T0PZ32</accession>
<protein>
    <recommendedName>
        <fullName evidence="3">Disease resistance R13L4/SHOC-2-like LRR domain-containing protein</fullName>
    </recommendedName>
</protein>
<organism evidence="4 5">
    <name type="scientific">Panicum virgatum</name>
    <name type="common">Blackwell switchgrass</name>
    <dbReference type="NCBI Taxonomy" id="38727"/>
    <lineage>
        <taxon>Eukaryota</taxon>
        <taxon>Viridiplantae</taxon>
        <taxon>Streptophyta</taxon>
        <taxon>Embryophyta</taxon>
        <taxon>Tracheophyta</taxon>
        <taxon>Spermatophyta</taxon>
        <taxon>Magnoliopsida</taxon>
        <taxon>Liliopsida</taxon>
        <taxon>Poales</taxon>
        <taxon>Poaceae</taxon>
        <taxon>PACMAD clade</taxon>
        <taxon>Panicoideae</taxon>
        <taxon>Panicodae</taxon>
        <taxon>Paniceae</taxon>
        <taxon>Panicinae</taxon>
        <taxon>Panicum</taxon>
        <taxon>Panicum sect. Hiantes</taxon>
    </lineage>
</organism>
<reference evidence="4" key="1">
    <citation type="submission" date="2020-05" db="EMBL/GenBank/DDBJ databases">
        <title>WGS assembly of Panicum virgatum.</title>
        <authorList>
            <person name="Lovell J.T."/>
            <person name="Jenkins J."/>
            <person name="Shu S."/>
            <person name="Juenger T.E."/>
            <person name="Schmutz J."/>
        </authorList>
    </citation>
    <scope>NUCLEOTIDE SEQUENCE</scope>
    <source>
        <strain evidence="4">AP13</strain>
    </source>
</reference>
<evidence type="ECO:0000259" key="3">
    <source>
        <dbReference type="Pfam" id="PF23598"/>
    </source>
</evidence>
<evidence type="ECO:0000256" key="2">
    <source>
        <dbReference type="SAM" id="MobiDB-lite"/>
    </source>
</evidence>
<feature type="region of interest" description="Disordered" evidence="2">
    <location>
        <begin position="298"/>
        <end position="322"/>
    </location>
</feature>
<evidence type="ECO:0000313" key="5">
    <source>
        <dbReference type="Proteomes" id="UP000823388"/>
    </source>
</evidence>
<feature type="domain" description="Disease resistance R13L4/SHOC-2-like LRR" evidence="3">
    <location>
        <begin position="64"/>
        <end position="295"/>
    </location>
</feature>
<gene>
    <name evidence="4" type="ORF">PVAP13_8KG314214</name>
</gene>
<name>A0A8T0PZ32_PANVG</name>
<dbReference type="InterPro" id="IPR055414">
    <property type="entry name" value="LRR_R13L4/SHOC2-like"/>
</dbReference>
<sequence length="322" mass="35781">MLSCRSYRNCSTFVLVPVPPLPRMDDQGVAAKEETTPSSISSGTQLVSCLFKFLGCRPAGPCNGIKVPGGIRHLKALHTLGAVNVNNTAGKGILDEIGLLKQLKKLEVSGINRKNSKYLSKAILNQKNLESLSLQLEEENVVRRGDISPPPSVRSLKLYGHVEELSALRFNNLKNLGKLSLEMAKQLTQDDMHLLGSVQSLLTLRLCVKITKDQDGNKVHFLANLFSKLQVLEITCKSRLHVRFYQGAVKKLEVLKAYRCDDSELHLSGIEHPVSLQQVWLLGSYSDILKERVQKKLARHPKKPALKLQLKPEPPSSQASRQ</sequence>
<dbReference type="SUPFAM" id="SSF52058">
    <property type="entry name" value="L domain-like"/>
    <property type="match status" value="1"/>
</dbReference>
<proteinExistence type="predicted"/>
<comment type="caution">
    <text evidence="4">The sequence shown here is derived from an EMBL/GenBank/DDBJ whole genome shotgun (WGS) entry which is preliminary data.</text>
</comment>
<dbReference type="AlphaFoldDB" id="A0A8T0PZ32"/>
<dbReference type="PANTHER" id="PTHR47186">
    <property type="entry name" value="LEUCINE-RICH REPEAT-CONTAINING PROTEIN 57"/>
    <property type="match status" value="1"/>
</dbReference>
<dbReference type="Proteomes" id="UP000823388">
    <property type="component" value="Chromosome 8K"/>
</dbReference>
<evidence type="ECO:0000313" key="4">
    <source>
        <dbReference type="EMBL" id="KAG2563284.1"/>
    </source>
</evidence>
<dbReference type="InterPro" id="IPR032675">
    <property type="entry name" value="LRR_dom_sf"/>
</dbReference>